<reference evidence="2 3" key="1">
    <citation type="submission" date="2013-06" db="EMBL/GenBank/DDBJ databases">
        <title>The Genome Sequence of Acinetobacter rudis CIP 110305.</title>
        <authorList>
            <consortium name="The Broad Institute Genome Sequencing Platform"/>
            <consortium name="The Broad Institute Genome Sequencing Center for Infectious Disease"/>
            <person name="Cerqueira G."/>
            <person name="Feldgarden M."/>
            <person name="Courvalin P."/>
            <person name="Perichon B."/>
            <person name="Grillot-Courvalin C."/>
            <person name="Clermont D."/>
            <person name="Rocha E."/>
            <person name="Yoon E.-J."/>
            <person name="Nemec A."/>
            <person name="Young S.K."/>
            <person name="Zeng Q."/>
            <person name="Gargeya S."/>
            <person name="Fitzgerald M."/>
            <person name="Abouelleil A."/>
            <person name="Alvarado L."/>
            <person name="Berlin A.M."/>
            <person name="Chapman S.B."/>
            <person name="Dewar J."/>
            <person name="Goldberg J."/>
            <person name="Griggs A."/>
            <person name="Gujja S."/>
            <person name="Hansen M."/>
            <person name="Howarth C."/>
            <person name="Imamovic A."/>
            <person name="Larimer J."/>
            <person name="McCowan C."/>
            <person name="Murphy C."/>
            <person name="Pearson M."/>
            <person name="Priest M."/>
            <person name="Roberts A."/>
            <person name="Saif S."/>
            <person name="Shea T."/>
            <person name="Sykes S."/>
            <person name="Wortman J."/>
            <person name="Nusbaum C."/>
            <person name="Birren B."/>
        </authorList>
    </citation>
    <scope>NUCLEOTIDE SEQUENCE [LARGE SCALE GENOMIC DNA]</scope>
    <source>
        <strain evidence="2 3">CIP 110305</strain>
    </source>
</reference>
<feature type="transmembrane region" description="Helical" evidence="1">
    <location>
        <begin position="35"/>
        <end position="54"/>
    </location>
</feature>
<sequence>MLDFWYSARCTRQVKLLLCIGTFILLYYCAKLQEIPRGVALFSLLLGCAVHLIYQIRLHSKLRKYLSYSTWLYLGLGLIAVGLIIWLPEVNKSLAAIQIIGYSLLGFFLISIYSQRSRRSAPNT</sequence>
<dbReference type="EMBL" id="ATGI01000004">
    <property type="protein sequence ID" value="EPF80358.1"/>
    <property type="molecule type" value="Genomic_DNA"/>
</dbReference>
<keyword evidence="3" id="KW-1185">Reference proteome</keyword>
<evidence type="ECO:0000256" key="1">
    <source>
        <dbReference type="SAM" id="Phobius"/>
    </source>
</evidence>
<dbReference type="HOGENOM" id="CLU_143284_0_0_6"/>
<feature type="transmembrane region" description="Helical" evidence="1">
    <location>
        <begin position="93"/>
        <end position="113"/>
    </location>
</feature>
<dbReference type="Proteomes" id="UP000014568">
    <property type="component" value="Unassembled WGS sequence"/>
</dbReference>
<keyword evidence="1" id="KW-1133">Transmembrane helix</keyword>
<feature type="transmembrane region" description="Helical" evidence="1">
    <location>
        <begin position="66"/>
        <end position="87"/>
    </location>
</feature>
<dbReference type="AlphaFoldDB" id="S3NPM6"/>
<keyword evidence="1" id="KW-0812">Transmembrane</keyword>
<proteinExistence type="predicted"/>
<evidence type="ECO:0000313" key="3">
    <source>
        <dbReference type="Proteomes" id="UP000014568"/>
    </source>
</evidence>
<dbReference type="STRING" id="632955.GCA_000829675_01433"/>
<dbReference type="OrthoDB" id="6713141at2"/>
<dbReference type="RefSeq" id="WP_016654931.1">
    <property type="nucleotide sequence ID" value="NZ_KE340348.1"/>
</dbReference>
<comment type="caution">
    <text evidence="2">The sequence shown here is derived from an EMBL/GenBank/DDBJ whole genome shotgun (WGS) entry which is preliminary data.</text>
</comment>
<dbReference type="eggNOG" id="ENOG5031RMF">
    <property type="taxonomic scope" value="Bacteria"/>
</dbReference>
<protein>
    <submittedName>
        <fullName evidence="2">Uncharacterized protein</fullName>
    </submittedName>
</protein>
<name>S3NPM6_9GAMM</name>
<feature type="transmembrane region" description="Helical" evidence="1">
    <location>
        <begin position="12"/>
        <end position="29"/>
    </location>
</feature>
<gene>
    <name evidence="2" type="ORF">F945_00496</name>
</gene>
<dbReference type="PATRIC" id="fig|421052.3.peg.491"/>
<keyword evidence="1" id="KW-0472">Membrane</keyword>
<organism evidence="2 3">
    <name type="scientific">Acinetobacter rudis CIP 110305</name>
    <dbReference type="NCBI Taxonomy" id="421052"/>
    <lineage>
        <taxon>Bacteria</taxon>
        <taxon>Pseudomonadati</taxon>
        <taxon>Pseudomonadota</taxon>
        <taxon>Gammaproteobacteria</taxon>
        <taxon>Moraxellales</taxon>
        <taxon>Moraxellaceae</taxon>
        <taxon>Acinetobacter</taxon>
    </lineage>
</organism>
<accession>S3NPM6</accession>
<evidence type="ECO:0000313" key="2">
    <source>
        <dbReference type="EMBL" id="EPF80358.1"/>
    </source>
</evidence>